<comment type="pathway">
    <text evidence="1 11">Glycerolipid metabolism; triacylglycerol biosynthesis.</text>
</comment>
<dbReference type="RefSeq" id="WP_109693276.1">
    <property type="nucleotide sequence ID" value="NZ_QGDD01000003.1"/>
</dbReference>
<dbReference type="GO" id="GO:0004144">
    <property type="term" value="F:diacylglycerol O-acyltransferase activity"/>
    <property type="evidence" value="ECO:0007669"/>
    <property type="project" value="UniProtKB-EC"/>
</dbReference>
<organism evidence="15 16">
    <name type="scientific">Nocardioides silvaticus</name>
    <dbReference type="NCBI Taxonomy" id="2201891"/>
    <lineage>
        <taxon>Bacteria</taxon>
        <taxon>Bacillati</taxon>
        <taxon>Actinomycetota</taxon>
        <taxon>Actinomycetes</taxon>
        <taxon>Propionibacteriales</taxon>
        <taxon>Nocardioidaceae</taxon>
        <taxon>Nocardioides</taxon>
    </lineage>
</organism>
<evidence type="ECO:0000256" key="4">
    <source>
        <dbReference type="ARBA" id="ARBA00013244"/>
    </source>
</evidence>
<dbReference type="NCBIfam" id="TIGR02946">
    <property type="entry name" value="acyl_WS_DGAT"/>
    <property type="match status" value="1"/>
</dbReference>
<dbReference type="InterPro" id="IPR014292">
    <property type="entry name" value="Acyl_transf_WS/DGAT"/>
</dbReference>
<dbReference type="EMBL" id="QGDD01000003">
    <property type="protein sequence ID" value="PWN03187.1"/>
    <property type="molecule type" value="Genomic_DNA"/>
</dbReference>
<dbReference type="GO" id="GO:0001666">
    <property type="term" value="P:response to hypoxia"/>
    <property type="evidence" value="ECO:0007669"/>
    <property type="project" value="TreeGrafter"/>
</dbReference>
<evidence type="ECO:0000256" key="7">
    <source>
        <dbReference type="ARBA" id="ARBA00022798"/>
    </source>
</evidence>
<dbReference type="PANTHER" id="PTHR31650:SF1">
    <property type="entry name" value="WAX ESTER SYNTHASE_DIACYLGLYCEROL ACYLTRANSFERASE 4-RELATED"/>
    <property type="match status" value="1"/>
</dbReference>
<name>A0A316TFD8_9ACTN</name>
<feature type="domain" description="O-acyltransferase WSD1 C-terminal" evidence="14">
    <location>
        <begin position="309"/>
        <end position="459"/>
    </location>
</feature>
<dbReference type="Pfam" id="PF06974">
    <property type="entry name" value="WS_DGAT_C"/>
    <property type="match status" value="1"/>
</dbReference>
<accession>A0A316TFD8</accession>
<protein>
    <recommendedName>
        <fullName evidence="4 11">Diacylglycerol O-acyltransferase</fullName>
        <ecNumber evidence="4 11">2.3.1.20</ecNumber>
    </recommendedName>
</protein>
<evidence type="ECO:0000256" key="8">
    <source>
        <dbReference type="ARBA" id="ARBA00023098"/>
    </source>
</evidence>
<dbReference type="SUPFAM" id="SSF52777">
    <property type="entry name" value="CoA-dependent acyltransferases"/>
    <property type="match status" value="1"/>
</dbReference>
<dbReference type="GO" id="GO:0019432">
    <property type="term" value="P:triglyceride biosynthetic process"/>
    <property type="evidence" value="ECO:0007669"/>
    <property type="project" value="UniProtKB-UniPathway"/>
</dbReference>
<dbReference type="InterPro" id="IPR045034">
    <property type="entry name" value="O-acyltransferase_WSD1-like"/>
</dbReference>
<dbReference type="PANTHER" id="PTHR31650">
    <property type="entry name" value="O-ACYLTRANSFERASE (WSD1-LIKE) FAMILY PROTEIN"/>
    <property type="match status" value="1"/>
</dbReference>
<comment type="pathway">
    <text evidence="2">Lipid metabolism.</text>
</comment>
<feature type="domain" description="O-acyltransferase WSD1-like N-terminal" evidence="13">
    <location>
        <begin position="5"/>
        <end position="267"/>
    </location>
</feature>
<comment type="similarity">
    <text evidence="3 11">Belongs to the long-chain O-acyltransferase family.</text>
</comment>
<dbReference type="AlphaFoldDB" id="A0A316TFD8"/>
<dbReference type="GO" id="GO:0005886">
    <property type="term" value="C:plasma membrane"/>
    <property type="evidence" value="ECO:0007669"/>
    <property type="project" value="TreeGrafter"/>
</dbReference>
<dbReference type="GO" id="GO:0071731">
    <property type="term" value="P:response to nitric oxide"/>
    <property type="evidence" value="ECO:0007669"/>
    <property type="project" value="TreeGrafter"/>
</dbReference>
<gene>
    <name evidence="15" type="ORF">DJ010_08675</name>
</gene>
<keyword evidence="16" id="KW-1185">Reference proteome</keyword>
<dbReference type="Proteomes" id="UP000245507">
    <property type="component" value="Unassembled WGS sequence"/>
</dbReference>
<evidence type="ECO:0000256" key="10">
    <source>
        <dbReference type="ARBA" id="ARBA00048109"/>
    </source>
</evidence>
<dbReference type="Gene3D" id="3.30.559.30">
    <property type="entry name" value="Nonribosomal peptide synthetase, condensation domain"/>
    <property type="match status" value="1"/>
</dbReference>
<evidence type="ECO:0000313" key="16">
    <source>
        <dbReference type="Proteomes" id="UP000245507"/>
    </source>
</evidence>
<evidence type="ECO:0000313" key="15">
    <source>
        <dbReference type="EMBL" id="PWN03187.1"/>
    </source>
</evidence>
<dbReference type="Gene3D" id="3.30.559.10">
    <property type="entry name" value="Chloramphenicol acetyltransferase-like domain"/>
    <property type="match status" value="1"/>
</dbReference>
<comment type="caution">
    <text evidence="15">The sequence shown here is derived from an EMBL/GenBank/DDBJ whole genome shotgun (WGS) entry which is preliminary data.</text>
</comment>
<dbReference type="InterPro" id="IPR004255">
    <property type="entry name" value="O-acyltransferase_WSD1_N"/>
</dbReference>
<evidence type="ECO:0000256" key="1">
    <source>
        <dbReference type="ARBA" id="ARBA00004771"/>
    </source>
</evidence>
<evidence type="ECO:0000256" key="9">
    <source>
        <dbReference type="ARBA" id="ARBA00023315"/>
    </source>
</evidence>
<evidence type="ECO:0000256" key="12">
    <source>
        <dbReference type="SAM" id="MobiDB-lite"/>
    </source>
</evidence>
<keyword evidence="6 11" id="KW-0808">Transferase</keyword>
<evidence type="ECO:0000259" key="13">
    <source>
        <dbReference type="Pfam" id="PF03007"/>
    </source>
</evidence>
<evidence type="ECO:0000256" key="6">
    <source>
        <dbReference type="ARBA" id="ARBA00022679"/>
    </source>
</evidence>
<evidence type="ECO:0000256" key="3">
    <source>
        <dbReference type="ARBA" id="ARBA00009587"/>
    </source>
</evidence>
<dbReference type="GO" id="GO:0051701">
    <property type="term" value="P:biological process involved in interaction with host"/>
    <property type="evidence" value="ECO:0007669"/>
    <property type="project" value="TreeGrafter"/>
</dbReference>
<reference evidence="15 16" key="1">
    <citation type="submission" date="2018-05" db="EMBL/GenBank/DDBJ databases">
        <title>Nocardioides silvaticus genome.</title>
        <authorList>
            <person name="Li C."/>
            <person name="Wang G."/>
        </authorList>
    </citation>
    <scope>NUCLEOTIDE SEQUENCE [LARGE SCALE GENOMIC DNA]</scope>
    <source>
        <strain evidence="15 16">CCTCC AB 2018079</strain>
    </source>
</reference>
<evidence type="ECO:0000259" key="14">
    <source>
        <dbReference type="Pfam" id="PF06974"/>
    </source>
</evidence>
<proteinExistence type="inferred from homology"/>
<evidence type="ECO:0000256" key="5">
    <source>
        <dbReference type="ARBA" id="ARBA00022516"/>
    </source>
</evidence>
<dbReference type="EC" id="2.3.1.20" evidence="4 11"/>
<keyword evidence="9 11" id="KW-0012">Acyltransferase</keyword>
<dbReference type="GO" id="GO:0006071">
    <property type="term" value="P:glycerol metabolic process"/>
    <property type="evidence" value="ECO:0007669"/>
    <property type="project" value="UniProtKB-KW"/>
</dbReference>
<comment type="catalytic activity">
    <reaction evidence="10 11">
        <text>an acyl-CoA + a 1,2-diacyl-sn-glycerol = a triacyl-sn-glycerol + CoA</text>
        <dbReference type="Rhea" id="RHEA:10868"/>
        <dbReference type="ChEBI" id="CHEBI:17815"/>
        <dbReference type="ChEBI" id="CHEBI:57287"/>
        <dbReference type="ChEBI" id="CHEBI:58342"/>
        <dbReference type="ChEBI" id="CHEBI:64615"/>
        <dbReference type="EC" id="2.3.1.20"/>
    </reaction>
</comment>
<evidence type="ECO:0000256" key="11">
    <source>
        <dbReference type="RuleBase" id="RU361241"/>
    </source>
</evidence>
<feature type="region of interest" description="Disordered" evidence="12">
    <location>
        <begin position="462"/>
        <end position="485"/>
    </location>
</feature>
<dbReference type="OrthoDB" id="9810950at2"/>
<evidence type="ECO:0000256" key="2">
    <source>
        <dbReference type="ARBA" id="ARBA00005189"/>
    </source>
</evidence>
<dbReference type="InterPro" id="IPR023213">
    <property type="entry name" value="CAT-like_dom_sf"/>
</dbReference>
<keyword evidence="7 11" id="KW-0319">Glycerol metabolism</keyword>
<keyword evidence="8 11" id="KW-0443">Lipid metabolism</keyword>
<dbReference type="InterPro" id="IPR009721">
    <property type="entry name" value="O-acyltransferase_WSD1_C"/>
</dbReference>
<sequence length="485" mass="53090">MANRMRGADASFLYLETPTVHMHTLKIAVVEPHRDLDFDSLVVGTLARLRRMPALRRRVVPVPWALNHPLLVTQRRIDPDRHFFRHDLGGSATLRDAEVEIGRIAGRQLDRTAPLWEIHVIEGLADGRRVVVGKIHHALADGNAANAMLGNLTDIRSADRATPLTRDVDDDTPIPSRRRLALEGLRDAVLQAALLPRLLLATVKGLASMLRYRRRNETGVPLPIAHAPRVSFNGPLTSRRSFATVTLPLADLKGVRRQHGVTLNDVVLALTAGALRRWLDEHGERPAISLTAGVPVGLDAADSDPRLLGNNVSNLFTTLATDVADPVERLHRISRTAGHAKEMNRRLGSQMLADWNQFAPPSLVALGTRLYSRFRAARFHPAAFSAIVSNVPGPRETISIGGARLTDIFSVGPLVDGIGLNVTVWSYVDRMNFSLLACPDLLPDVEVLASYFPAALAELRGEPEPGAAAEPVPEVRRTDEDQESA</sequence>
<dbReference type="UniPathway" id="UPA00282"/>
<dbReference type="Pfam" id="PF03007">
    <property type="entry name" value="WS_DGAT_cat"/>
    <property type="match status" value="1"/>
</dbReference>
<keyword evidence="5 11" id="KW-0444">Lipid biosynthesis</keyword>